<evidence type="ECO:0000256" key="1">
    <source>
        <dbReference type="SAM" id="MobiDB-lite"/>
    </source>
</evidence>
<accession>F5Y812</accession>
<dbReference type="EMBL" id="CP001841">
    <property type="protein sequence ID" value="AEF82509.1"/>
    <property type="molecule type" value="Genomic_DNA"/>
</dbReference>
<protein>
    <submittedName>
        <fullName evidence="2">Tetratricopeptide repeat domain protein</fullName>
    </submittedName>
</protein>
<dbReference type="HOGENOM" id="CLU_006550_0_0_12"/>
<evidence type="ECO:0000313" key="2">
    <source>
        <dbReference type="EMBL" id="AEF82509.1"/>
    </source>
</evidence>
<reference evidence="2 3" key="2">
    <citation type="journal article" date="2011" name="ISME J.">
        <title>RNA-seq reveals cooperative metabolic interactions between two termite-gut spirochete species in co-culture.</title>
        <authorList>
            <person name="Rosenthal A.Z."/>
            <person name="Matson E.G."/>
            <person name="Eldar A."/>
            <person name="Leadbetter J.R."/>
        </authorList>
    </citation>
    <scope>NUCLEOTIDE SEQUENCE [LARGE SCALE GENOMIC DNA]</scope>
    <source>
        <strain evidence="3">ATCC BAA-888 / DSM 13862 / ZAS-9</strain>
    </source>
</reference>
<feature type="compositionally biased region" description="Low complexity" evidence="1">
    <location>
        <begin position="38"/>
        <end position="91"/>
    </location>
</feature>
<dbReference type="NCBIfam" id="NF047371">
    <property type="entry name" value="FlcA_CTERM"/>
    <property type="match status" value="1"/>
</dbReference>
<reference evidence="3" key="1">
    <citation type="submission" date="2009-12" db="EMBL/GenBank/DDBJ databases">
        <title>Complete sequence of Treponema azotonutricium strain ZAS-9.</title>
        <authorList>
            <person name="Tetu S.G."/>
            <person name="Matson E."/>
            <person name="Ren Q."/>
            <person name="Seshadri R."/>
            <person name="Elbourne L."/>
            <person name="Hassan K.A."/>
            <person name="Durkin A."/>
            <person name="Radune D."/>
            <person name="Mohamoud Y."/>
            <person name="Shay R."/>
            <person name="Jin S."/>
            <person name="Zhang X."/>
            <person name="Lucey K."/>
            <person name="Ballor N.R."/>
            <person name="Ottesen E."/>
            <person name="Rosenthal R."/>
            <person name="Allen A."/>
            <person name="Leadbetter J.R."/>
            <person name="Paulsen I.T."/>
        </authorList>
    </citation>
    <scope>NUCLEOTIDE SEQUENCE [LARGE SCALE GENOMIC DNA]</scope>
    <source>
        <strain evidence="3">ATCC BAA-888 / DSM 13862 / ZAS-9</strain>
    </source>
</reference>
<feature type="compositionally biased region" description="Acidic residues" evidence="1">
    <location>
        <begin position="92"/>
        <end position="105"/>
    </location>
</feature>
<dbReference type="InterPro" id="IPR011990">
    <property type="entry name" value="TPR-like_helical_dom_sf"/>
</dbReference>
<sequence>MPADDLPLPDHEPAVLSADSGPAVSQGTGQDADDFGGLDDFAPFDDAGTDSPDAPLADGGADASFSNADSGSDFMDFGDLGDLLGSSGPDLNPDDAEPDLGEFDLGENAAPDPAADAMGDFLDTLPNDPGAVEEPLDDISEDAAPPDELPADDDFSMPEDLLNGLADDIESERASADTGDLGDFGSDLDLESLPDFGSDEITASDENTSDIEIPDLDEDLGSFEDAEPVDDVPAAAGADEESMDLSFDEGDGGFDLGGESLDLDTSSMGGDTFDNFNLDSDALKADFNIGSDIASGDAAASSGFGDDFGNLEDFSLPGIDNVFNGRTPGAAPGQAAPAGTKGAVVDEADLLGEVEEISLTDEDFGKLQDTLASYPLNLRIACEELIAEEAVSPDLMSNLIKLLVRGAPAKETAALAGKILGRTIPIPKGFEKKTGEELEAEQASFAYIFVHNFLPVLRLFMGIALVAVSLGYLIWNFIYLPQKAESIYKKGYERIAAGEYGRANDRFNEAFGIHQKKDWFYKYAEAFRDERQYIYAEEKYDQLLYYTASKNKRHIPEKKAVLDYANLETNYLRNYAKADSLLWRNILDYIPYDRDALLALGDNNLAWGEIEPARYEDAREAYAKLLENYGRTDPVLERMLKYFIRTDNLGEVLPLQNYFMYSEKRRITAPTLAELGGYLLDKRTEEVRGVPNEYRDSIGGIRDVLLRAVRSDTMLPESYYHLSRYYEYYGNSNDERLTLERANAAFDAAREETPRRLAYRIDALRRYAGILINRREFFPAEEQLVKGVHLYEDGLSRRILKSSPAYGKLYADLGDLEYFVKDGDMRTAIGYYRDSERTGYAPPEILYRMGAAHYQLRQWPDALNRFFAASSEMPLNRRILYALGNVSYLRGNYHAAQGYYDRLLEILDADRSRFPLIMPTDNEEQLELAERLMVAQNNMGVTLEALTERTGSNSYRSRAQGLYSDSERAWDVMTRNPLSMVRMRPSPEITAPGVNPAYLNVQNSLHPVPDYEPQFFLRIDKDVLEPSPWEGLAPPAFHLSEGLSSGR</sequence>
<dbReference type="SMART" id="SM00028">
    <property type="entry name" value="TPR"/>
    <property type="match status" value="2"/>
</dbReference>
<feature type="compositionally biased region" description="Acidic residues" evidence="1">
    <location>
        <begin position="207"/>
        <end position="230"/>
    </location>
</feature>
<evidence type="ECO:0000313" key="3">
    <source>
        <dbReference type="Proteomes" id="UP000009222"/>
    </source>
</evidence>
<dbReference type="eggNOG" id="COG0457">
    <property type="taxonomic scope" value="Bacteria"/>
</dbReference>
<feature type="compositionally biased region" description="Acidic residues" evidence="1">
    <location>
        <begin position="134"/>
        <end position="157"/>
    </location>
</feature>
<dbReference type="InParanoid" id="F5Y812"/>
<feature type="region of interest" description="Disordered" evidence="1">
    <location>
        <begin position="1"/>
        <end position="258"/>
    </location>
</feature>
<dbReference type="SUPFAM" id="SSF48452">
    <property type="entry name" value="TPR-like"/>
    <property type="match status" value="1"/>
</dbReference>
<feature type="compositionally biased region" description="Acidic residues" evidence="1">
    <location>
        <begin position="238"/>
        <end position="252"/>
    </location>
</feature>
<dbReference type="Proteomes" id="UP000009222">
    <property type="component" value="Chromosome"/>
</dbReference>
<organism evidence="2 3">
    <name type="scientific">Leadbettera azotonutricia (strain ATCC BAA-888 / DSM 13862 / ZAS-9)</name>
    <name type="common">Treponema azotonutricium</name>
    <dbReference type="NCBI Taxonomy" id="545695"/>
    <lineage>
        <taxon>Bacteria</taxon>
        <taxon>Pseudomonadati</taxon>
        <taxon>Spirochaetota</taxon>
        <taxon>Spirochaetia</taxon>
        <taxon>Spirochaetales</taxon>
        <taxon>Breznakiellaceae</taxon>
        <taxon>Leadbettera</taxon>
    </lineage>
</organism>
<dbReference type="KEGG" id="taz:TREAZ_2295"/>
<gene>
    <name evidence="2" type="ordered locus">TREAZ_2295</name>
</gene>
<dbReference type="Gene3D" id="1.25.40.10">
    <property type="entry name" value="Tetratricopeptide repeat domain"/>
    <property type="match status" value="1"/>
</dbReference>
<keyword evidence="3" id="KW-1185">Reference proteome</keyword>
<dbReference type="InterPro" id="IPR058109">
    <property type="entry name" value="FlcA_C"/>
</dbReference>
<proteinExistence type="predicted"/>
<dbReference type="InterPro" id="IPR019734">
    <property type="entry name" value="TPR_rpt"/>
</dbReference>
<name>F5Y812_LEAAZ</name>
<dbReference type="AlphaFoldDB" id="F5Y812"/>
<dbReference type="STRING" id="545695.TREAZ_2295"/>